<dbReference type="Proteomes" id="UP000683428">
    <property type="component" value="Chromosome"/>
</dbReference>
<keyword evidence="2" id="KW-0442">Lipid degradation</keyword>
<dbReference type="EMBL" id="CP064782">
    <property type="protein sequence ID" value="QWT48467.1"/>
    <property type="molecule type" value="Genomic_DNA"/>
</dbReference>
<evidence type="ECO:0000256" key="5">
    <source>
        <dbReference type="SAM" id="SignalP"/>
    </source>
</evidence>
<sequence>MTKANTPLAAPMLALLLLVGACSGTTPPKPDESQVRLFTGKGYLTDDQYSITTHPLSWKVGDQFMDLLLSLPSRPGKYPLVLYVPGLGENREAGEAWRTAWARAGYGVITLQPLDKDGRAWSSPQALAGDFTHLARERYAGPAMGQRLERLALLLAELKLRQQQGDPLLASLDTDQVALAGYDLGAYTAMAAAGEKLKAMPDPTHPLPIRAAIALSPFASFNGLAFTARYPNIRVPVLSVTGDQDGDALGLLDSPSLRQAPFHYMPKGDKYLLVLQDMPHPLYSGGPLGRGPETQGRGSKAGDTGSAGMGEGPEGGMGRGPGGGMEGGRSGGRGGMGKHGGQQAGAGRDASDQDGHQNLTRQALAVAAIQGVSTAFLDAYLKQDDTAREWLARDSNRWLKQQGRLERK</sequence>
<evidence type="ECO:0000313" key="7">
    <source>
        <dbReference type="Proteomes" id="UP000683428"/>
    </source>
</evidence>
<dbReference type="GO" id="GO:0016042">
    <property type="term" value="P:lipid catabolic process"/>
    <property type="evidence" value="ECO:0007669"/>
    <property type="project" value="UniProtKB-KW"/>
</dbReference>
<evidence type="ECO:0000256" key="3">
    <source>
        <dbReference type="ARBA" id="ARBA00023098"/>
    </source>
</evidence>
<dbReference type="PANTHER" id="PTHR10272">
    <property type="entry name" value="PLATELET-ACTIVATING FACTOR ACETYLHYDROLASE"/>
    <property type="match status" value="1"/>
</dbReference>
<feature type="signal peptide" evidence="5">
    <location>
        <begin position="1"/>
        <end position="23"/>
    </location>
</feature>
<protein>
    <recommendedName>
        <fullName evidence="8">Alpha/beta hydrolase</fullName>
    </recommendedName>
</protein>
<accession>A0A975XU68</accession>
<evidence type="ECO:0000313" key="6">
    <source>
        <dbReference type="EMBL" id="QWT48467.1"/>
    </source>
</evidence>
<evidence type="ECO:0000256" key="1">
    <source>
        <dbReference type="ARBA" id="ARBA00022801"/>
    </source>
</evidence>
<name>A0A975XU68_9RHOO</name>
<feature type="chain" id="PRO_5037087164" description="Alpha/beta hydrolase" evidence="5">
    <location>
        <begin position="24"/>
        <end position="408"/>
    </location>
</feature>
<dbReference type="KEGG" id="aiq:Azoinq_11465"/>
<gene>
    <name evidence="6" type="ORF">Azoinq_11465</name>
</gene>
<dbReference type="PANTHER" id="PTHR10272:SF0">
    <property type="entry name" value="PLATELET-ACTIVATING FACTOR ACETYLHYDROLASE"/>
    <property type="match status" value="1"/>
</dbReference>
<evidence type="ECO:0008006" key="8">
    <source>
        <dbReference type="Google" id="ProtNLM"/>
    </source>
</evidence>
<evidence type="ECO:0000256" key="2">
    <source>
        <dbReference type="ARBA" id="ARBA00022963"/>
    </source>
</evidence>
<keyword evidence="3" id="KW-0443">Lipid metabolism</keyword>
<dbReference type="GO" id="GO:0003847">
    <property type="term" value="F:1-alkyl-2-acetylglycerophosphocholine esterase activity"/>
    <property type="evidence" value="ECO:0007669"/>
    <property type="project" value="TreeGrafter"/>
</dbReference>
<keyword evidence="5" id="KW-0732">Signal</keyword>
<dbReference type="RefSeq" id="WP_216128957.1">
    <property type="nucleotide sequence ID" value="NZ_CP064782.1"/>
</dbReference>
<proteinExistence type="predicted"/>
<keyword evidence="1" id="KW-0378">Hydrolase</keyword>
<keyword evidence="7" id="KW-1185">Reference proteome</keyword>
<reference evidence="6" key="1">
    <citation type="submission" date="2020-11" db="EMBL/GenBank/DDBJ databases">
        <title>Azospira inquinata sp. nov.</title>
        <authorList>
            <person name="Moe W.M."/>
            <person name="Mikes M.C."/>
        </authorList>
    </citation>
    <scope>NUCLEOTIDE SEQUENCE</scope>
    <source>
        <strain evidence="6">Azo-3</strain>
    </source>
</reference>
<evidence type="ECO:0000256" key="4">
    <source>
        <dbReference type="SAM" id="MobiDB-lite"/>
    </source>
</evidence>
<feature type="region of interest" description="Disordered" evidence="4">
    <location>
        <begin position="283"/>
        <end position="355"/>
    </location>
</feature>
<feature type="compositionally biased region" description="Gly residues" evidence="4">
    <location>
        <begin position="305"/>
        <end position="344"/>
    </location>
</feature>
<dbReference type="PROSITE" id="PS51257">
    <property type="entry name" value="PROKAR_LIPOPROTEIN"/>
    <property type="match status" value="1"/>
</dbReference>
<dbReference type="AlphaFoldDB" id="A0A975XU68"/>
<organism evidence="6 7">
    <name type="scientific">Azospira inquinata</name>
    <dbReference type="NCBI Taxonomy" id="2785627"/>
    <lineage>
        <taxon>Bacteria</taxon>
        <taxon>Pseudomonadati</taxon>
        <taxon>Pseudomonadota</taxon>
        <taxon>Betaproteobacteria</taxon>
        <taxon>Rhodocyclales</taxon>
        <taxon>Rhodocyclaceae</taxon>
        <taxon>Azospira</taxon>
    </lineage>
</organism>